<keyword evidence="1" id="KW-0732">Signal</keyword>
<evidence type="ECO:0000313" key="5">
    <source>
        <dbReference type="WormBase" id="SRAE_X000009500"/>
    </source>
</evidence>
<dbReference type="AlphaFoldDB" id="A0A090LT47"/>
<evidence type="ECO:0000256" key="1">
    <source>
        <dbReference type="SAM" id="SignalP"/>
    </source>
</evidence>
<protein>
    <submittedName>
        <fullName evidence="2 4">Uncharacterized protein</fullName>
    </submittedName>
</protein>
<gene>
    <name evidence="2 4 5" type="ORF">SRAE_X000009500</name>
</gene>
<feature type="chain" id="PRO_5015031165" evidence="1">
    <location>
        <begin position="23"/>
        <end position="115"/>
    </location>
</feature>
<evidence type="ECO:0000313" key="3">
    <source>
        <dbReference type="Proteomes" id="UP000035682"/>
    </source>
</evidence>
<evidence type="ECO:0000313" key="2">
    <source>
        <dbReference type="EMBL" id="CEF70764.1"/>
    </source>
</evidence>
<sequence>MNISFIFYKLITYLLYVGFLNSQLISTNSSKSSNLQNSYNHTKSSLNSLFSSNQSSLNDDKNLRLERAIIPLPMFKWPRTIHYAVRPPVPAALVDRVLQNLSKKRVLFSFGRDKF</sequence>
<dbReference type="WBParaSite" id="SRAE_X000009500.1">
    <property type="protein sequence ID" value="SRAE_X000009500.1"/>
    <property type="gene ID" value="WBGene00265649"/>
</dbReference>
<evidence type="ECO:0000313" key="4">
    <source>
        <dbReference type="WBParaSite" id="SRAE_X000009500.1"/>
    </source>
</evidence>
<keyword evidence="3" id="KW-1185">Reference proteome</keyword>
<dbReference type="WormBase" id="SRAE_X000009500">
    <property type="protein sequence ID" value="SRP06153"/>
    <property type="gene ID" value="WBGene00265649"/>
</dbReference>
<dbReference type="Proteomes" id="UP000035682">
    <property type="component" value="Unplaced"/>
</dbReference>
<reference evidence="2 3" key="1">
    <citation type="submission" date="2014-09" db="EMBL/GenBank/DDBJ databases">
        <authorList>
            <person name="Martin A.A."/>
        </authorList>
    </citation>
    <scope>NUCLEOTIDE SEQUENCE</scope>
    <source>
        <strain evidence="3">ED321</strain>
        <strain evidence="2">ED321 Heterogonic</strain>
    </source>
</reference>
<accession>A0A090LT47</accession>
<dbReference type="RefSeq" id="XP_024509960.1">
    <property type="nucleotide sequence ID" value="XM_024644397.1"/>
</dbReference>
<reference evidence="4" key="2">
    <citation type="submission" date="2020-12" db="UniProtKB">
        <authorList>
            <consortium name="WormBaseParasite"/>
        </authorList>
    </citation>
    <scope>IDENTIFICATION</scope>
</reference>
<dbReference type="GeneID" id="36383142"/>
<proteinExistence type="predicted"/>
<feature type="signal peptide" evidence="1">
    <location>
        <begin position="1"/>
        <end position="22"/>
    </location>
</feature>
<name>A0A090LT47_STRRB</name>
<organism evidence="2">
    <name type="scientific">Strongyloides ratti</name>
    <name type="common">Parasitic roundworm</name>
    <dbReference type="NCBI Taxonomy" id="34506"/>
    <lineage>
        <taxon>Eukaryota</taxon>
        <taxon>Metazoa</taxon>
        <taxon>Ecdysozoa</taxon>
        <taxon>Nematoda</taxon>
        <taxon>Chromadorea</taxon>
        <taxon>Rhabditida</taxon>
        <taxon>Tylenchina</taxon>
        <taxon>Panagrolaimomorpha</taxon>
        <taxon>Strongyloidoidea</taxon>
        <taxon>Strongyloididae</taxon>
        <taxon>Strongyloides</taxon>
    </lineage>
</organism>
<dbReference type="CTD" id="36383142"/>
<dbReference type="EMBL" id="LN609530">
    <property type="protein sequence ID" value="CEF70764.1"/>
    <property type="molecule type" value="Genomic_DNA"/>
</dbReference>